<dbReference type="PANTHER" id="PTHR48475">
    <property type="entry name" value="RIBONUCLEASE H"/>
    <property type="match status" value="1"/>
</dbReference>
<name>A0A371FAF2_MUCPR</name>
<sequence>MWLMAKTDPIKYIFEKPTLTGRIARWQMHLAEFEIIYTNQKAIKGSAIVEHLAYHLVSDYQPLQH</sequence>
<feature type="non-terminal residue" evidence="1">
    <location>
        <position position="1"/>
    </location>
</feature>
<keyword evidence="2" id="KW-1185">Reference proteome</keyword>
<organism evidence="1 2">
    <name type="scientific">Mucuna pruriens</name>
    <name type="common">Velvet bean</name>
    <name type="synonym">Dolichos pruriens</name>
    <dbReference type="NCBI Taxonomy" id="157652"/>
    <lineage>
        <taxon>Eukaryota</taxon>
        <taxon>Viridiplantae</taxon>
        <taxon>Streptophyta</taxon>
        <taxon>Embryophyta</taxon>
        <taxon>Tracheophyta</taxon>
        <taxon>Spermatophyta</taxon>
        <taxon>Magnoliopsida</taxon>
        <taxon>eudicotyledons</taxon>
        <taxon>Gunneridae</taxon>
        <taxon>Pentapetalae</taxon>
        <taxon>rosids</taxon>
        <taxon>fabids</taxon>
        <taxon>Fabales</taxon>
        <taxon>Fabaceae</taxon>
        <taxon>Papilionoideae</taxon>
        <taxon>50 kb inversion clade</taxon>
        <taxon>NPAAA clade</taxon>
        <taxon>indigoferoid/millettioid clade</taxon>
        <taxon>Phaseoleae</taxon>
        <taxon>Mucuna</taxon>
    </lineage>
</organism>
<dbReference type="OrthoDB" id="997510at2759"/>
<reference evidence="1" key="1">
    <citation type="submission" date="2018-05" db="EMBL/GenBank/DDBJ databases">
        <title>Draft genome of Mucuna pruriens seed.</title>
        <authorList>
            <person name="Nnadi N.E."/>
            <person name="Vos R."/>
            <person name="Hasami M.H."/>
            <person name="Devisetty U.K."/>
            <person name="Aguiy J.C."/>
        </authorList>
    </citation>
    <scope>NUCLEOTIDE SEQUENCE [LARGE SCALE GENOMIC DNA]</scope>
    <source>
        <strain evidence="1">JCA_2017</strain>
    </source>
</reference>
<evidence type="ECO:0000313" key="1">
    <source>
        <dbReference type="EMBL" id="RDX75268.1"/>
    </source>
</evidence>
<comment type="caution">
    <text evidence="1">The sequence shown here is derived from an EMBL/GenBank/DDBJ whole genome shotgun (WGS) entry which is preliminary data.</text>
</comment>
<dbReference type="PANTHER" id="PTHR48475:SF1">
    <property type="entry name" value="RNASE H TYPE-1 DOMAIN-CONTAINING PROTEIN"/>
    <property type="match status" value="1"/>
</dbReference>
<protein>
    <recommendedName>
        <fullName evidence="3">Reverse transcriptase RNase H-like domain-containing protein</fullName>
    </recommendedName>
</protein>
<gene>
    <name evidence="1" type="ORF">CR513_44854</name>
</gene>
<proteinExistence type="predicted"/>
<accession>A0A371FAF2</accession>
<dbReference type="EMBL" id="QJKJ01009884">
    <property type="protein sequence ID" value="RDX75268.1"/>
    <property type="molecule type" value="Genomic_DNA"/>
</dbReference>
<dbReference type="AlphaFoldDB" id="A0A371FAF2"/>
<evidence type="ECO:0008006" key="3">
    <source>
        <dbReference type="Google" id="ProtNLM"/>
    </source>
</evidence>
<dbReference type="Proteomes" id="UP000257109">
    <property type="component" value="Unassembled WGS sequence"/>
</dbReference>
<evidence type="ECO:0000313" key="2">
    <source>
        <dbReference type="Proteomes" id="UP000257109"/>
    </source>
</evidence>